<gene>
    <name evidence="1" type="ORF">B6N60_01220</name>
</gene>
<reference evidence="1" key="1">
    <citation type="submission" date="2017-04" db="EMBL/GenBank/DDBJ databases">
        <title>Genome deletions in a multicellular cyanobacterial endosymbiont for morphological adaptation in marine diatoms.</title>
        <authorList>
            <person name="Wang Y."/>
            <person name="Gao H."/>
            <person name="Li R."/>
            <person name="Xu X."/>
        </authorList>
    </citation>
    <scope>NUCLEOTIDE SEQUENCE</scope>
    <source>
        <strain evidence="1">FACHB 800</strain>
    </source>
</reference>
<evidence type="ECO:0000313" key="2">
    <source>
        <dbReference type="Proteomes" id="UP000683511"/>
    </source>
</evidence>
<dbReference type="Proteomes" id="UP000683511">
    <property type="component" value="Chromosome"/>
</dbReference>
<protein>
    <submittedName>
        <fullName evidence="1">Uncharacterized protein</fullName>
    </submittedName>
</protein>
<dbReference type="EMBL" id="CP021056">
    <property type="protein sequence ID" value="QXE22537.1"/>
    <property type="molecule type" value="Genomic_DNA"/>
</dbReference>
<accession>A0A975T5J7</accession>
<evidence type="ECO:0000313" key="1">
    <source>
        <dbReference type="EMBL" id="QXE22537.1"/>
    </source>
</evidence>
<dbReference type="KEGG" id="rsin:B6N60_01220"/>
<organism evidence="1 2">
    <name type="scientific">Richelia sinica FACHB-800</name>
    <dbReference type="NCBI Taxonomy" id="1357546"/>
    <lineage>
        <taxon>Bacteria</taxon>
        <taxon>Bacillati</taxon>
        <taxon>Cyanobacteriota</taxon>
        <taxon>Cyanophyceae</taxon>
        <taxon>Nostocales</taxon>
        <taxon>Nostocaceae</taxon>
        <taxon>Richelia</taxon>
    </lineage>
</organism>
<keyword evidence="2" id="KW-1185">Reference proteome</keyword>
<sequence length="213" mass="24273">MTKQINNSDTFYTVPSLVELDLLETLLTSDTQAYPWNPSAPESEAYFHQLEEEFACEDLFDAELTTGSANFYHQLDHLWCQFSAPEMDRETQTVENKLLAALHHHFTNLMPANLLNTIAQKATELVSLTDATSDKLVQCVQSLLPNWENDDLLVLARPYAYAMRSSEKQNLTSIINNCGEREWHELSEIEQAKISLAIAHYAFQQLQESDTEA</sequence>
<proteinExistence type="predicted"/>
<dbReference type="AlphaFoldDB" id="A0A975T5J7"/>
<dbReference type="RefSeq" id="WP_190602698.1">
    <property type="nucleotide sequence ID" value="NZ_CP021056.1"/>
</dbReference>
<name>A0A975T5J7_9NOST</name>